<sequence>MIKNNIDIIRNELFKNKKHIIEHIFFAVGFIAFLILMFVIGNAHLGFKSAYAFEKMEESILKEIVSIEIKKQIRSDFKEKEIENDDPYCLRFTDSKHYKFNLRGLENFFPEIESGYCSNNEVYYHHMPRELLYQSLKKRVVFLKEVDKEKLITELALGGDDTKVIDRINLIIDSYKSHLKHYESVKNTYNKGE</sequence>
<keyword evidence="1" id="KW-1133">Transmembrane helix</keyword>
<evidence type="ECO:0000313" key="3">
    <source>
        <dbReference type="Proteomes" id="UP000183794"/>
    </source>
</evidence>
<dbReference type="EMBL" id="FPLD01000051">
    <property type="protein sequence ID" value="SGY94994.1"/>
    <property type="molecule type" value="Genomic_DNA"/>
</dbReference>
<evidence type="ECO:0000256" key="1">
    <source>
        <dbReference type="SAM" id="Phobius"/>
    </source>
</evidence>
<dbReference type="RefSeq" id="WP_075518139.1">
    <property type="nucleotide sequence ID" value="NZ_FPLD01000051.1"/>
</dbReference>
<protein>
    <submittedName>
        <fullName evidence="2">Uncharacterized protein</fullName>
    </submittedName>
</protein>
<accession>A0A1L0B170</accession>
<organism evidence="2 3">
    <name type="scientific">Moritella viscosa</name>
    <dbReference type="NCBI Taxonomy" id="80854"/>
    <lineage>
        <taxon>Bacteria</taxon>
        <taxon>Pseudomonadati</taxon>
        <taxon>Pseudomonadota</taxon>
        <taxon>Gammaproteobacteria</taxon>
        <taxon>Alteromonadales</taxon>
        <taxon>Moritellaceae</taxon>
        <taxon>Moritella</taxon>
    </lineage>
</organism>
<feature type="transmembrane region" description="Helical" evidence="1">
    <location>
        <begin position="20"/>
        <end position="40"/>
    </location>
</feature>
<dbReference type="AlphaFoldDB" id="A0A1L0B170"/>
<name>A0A1L0B170_9GAMM</name>
<keyword evidence="1" id="KW-0472">Membrane</keyword>
<reference evidence="2 3" key="1">
    <citation type="submission" date="2016-11" db="EMBL/GenBank/DDBJ databases">
        <authorList>
            <person name="Jaros S."/>
            <person name="Januszkiewicz K."/>
            <person name="Wedrychowicz H."/>
        </authorList>
    </citation>
    <scope>NUCLEOTIDE SEQUENCE [LARGE SCALE GENOMIC DNA]</scope>
    <source>
        <strain evidence="2">NVI 5450</strain>
    </source>
</reference>
<dbReference type="Proteomes" id="UP000183794">
    <property type="component" value="Unassembled WGS sequence"/>
</dbReference>
<gene>
    <name evidence="2" type="ORF">NVI5450_1654</name>
</gene>
<proteinExistence type="predicted"/>
<keyword evidence="1" id="KW-0812">Transmembrane</keyword>
<evidence type="ECO:0000313" key="2">
    <source>
        <dbReference type="EMBL" id="SGY94994.1"/>
    </source>
</evidence>